<keyword evidence="3" id="KW-1185">Reference proteome</keyword>
<keyword evidence="1" id="KW-0812">Transmembrane</keyword>
<dbReference type="RefSeq" id="WP_065320208.1">
    <property type="nucleotide sequence ID" value="NZ_CP017477.1"/>
</dbReference>
<accession>A0A1B8TQF6</accession>
<evidence type="ECO:0000313" key="3">
    <source>
        <dbReference type="Proteomes" id="UP000092584"/>
    </source>
</evidence>
<sequence>MSDKNKYKIVVIFISLIWFVNGFICKILNLVPRHQEIVARILDEEYAREITFTIGVLEIIMVIWILSNYKSKLSALLQIAIIVSMNIIELIFVKDLLLFGNLNIVFASLFCGVIYYSDFILKQKRYV</sequence>
<organism evidence="2 3">
    <name type="scientific">Polaribacter vadi</name>
    <dbReference type="NCBI Taxonomy" id="1774273"/>
    <lineage>
        <taxon>Bacteria</taxon>
        <taxon>Pseudomonadati</taxon>
        <taxon>Bacteroidota</taxon>
        <taxon>Flavobacteriia</taxon>
        <taxon>Flavobacteriales</taxon>
        <taxon>Flavobacteriaceae</taxon>
    </lineage>
</organism>
<dbReference type="KEGG" id="pob:LPB03_15625"/>
<feature type="transmembrane region" description="Helical" evidence="1">
    <location>
        <begin position="73"/>
        <end position="92"/>
    </location>
</feature>
<evidence type="ECO:0000313" key="2">
    <source>
        <dbReference type="EMBL" id="OBY61841.1"/>
    </source>
</evidence>
<dbReference type="OrthoDB" id="1365847at2"/>
<comment type="caution">
    <text evidence="2">The sequence shown here is derived from an EMBL/GenBank/DDBJ whole genome shotgun (WGS) entry which is preliminary data.</text>
</comment>
<proteinExistence type="predicted"/>
<feature type="transmembrane region" description="Helical" evidence="1">
    <location>
        <begin position="50"/>
        <end position="66"/>
    </location>
</feature>
<dbReference type="STRING" id="1774273.LPB03_15625"/>
<protein>
    <recommendedName>
        <fullName evidence="4">DoxX family protein</fullName>
    </recommendedName>
</protein>
<dbReference type="Pfam" id="PF13781">
    <property type="entry name" value="DoxX_3"/>
    <property type="match status" value="1"/>
</dbReference>
<reference evidence="3" key="1">
    <citation type="submission" date="2016-02" db="EMBL/GenBank/DDBJ databases">
        <authorList>
            <person name="Shin S.-K."/>
            <person name="Yi H."/>
            <person name="Kim E."/>
        </authorList>
    </citation>
    <scope>NUCLEOTIDE SEQUENCE [LARGE SCALE GENOMIC DNA]</scope>
    <source>
        <strain evidence="3">LPB0003</strain>
    </source>
</reference>
<gene>
    <name evidence="2" type="ORF">LPB3_13680</name>
</gene>
<keyword evidence="1" id="KW-1133">Transmembrane helix</keyword>
<dbReference type="EMBL" id="LSFM01000025">
    <property type="protein sequence ID" value="OBY61841.1"/>
    <property type="molecule type" value="Genomic_DNA"/>
</dbReference>
<dbReference type="AlphaFoldDB" id="A0A1B8TQF6"/>
<feature type="transmembrane region" description="Helical" evidence="1">
    <location>
        <begin position="7"/>
        <end position="30"/>
    </location>
</feature>
<dbReference type="Proteomes" id="UP000092584">
    <property type="component" value="Unassembled WGS sequence"/>
</dbReference>
<evidence type="ECO:0000256" key="1">
    <source>
        <dbReference type="SAM" id="Phobius"/>
    </source>
</evidence>
<feature type="transmembrane region" description="Helical" evidence="1">
    <location>
        <begin position="98"/>
        <end position="116"/>
    </location>
</feature>
<keyword evidence="1" id="KW-0472">Membrane</keyword>
<evidence type="ECO:0008006" key="4">
    <source>
        <dbReference type="Google" id="ProtNLM"/>
    </source>
</evidence>
<dbReference type="InterPro" id="IPR025695">
    <property type="entry name" value="DoxX-like"/>
</dbReference>
<name>A0A1B8TQF6_9FLAO</name>